<evidence type="ECO:0000256" key="1">
    <source>
        <dbReference type="ARBA" id="ARBA00004141"/>
    </source>
</evidence>
<evidence type="ECO:0000313" key="8">
    <source>
        <dbReference type="Proteomes" id="UP000006054"/>
    </source>
</evidence>
<dbReference type="InterPro" id="IPR005496">
    <property type="entry name" value="Integral_membrane_TerC"/>
</dbReference>
<dbReference type="Pfam" id="PF03741">
    <property type="entry name" value="TerC"/>
    <property type="match status" value="1"/>
</dbReference>
<dbReference type="InterPro" id="IPR022369">
    <property type="entry name" value="Integral_membrane_TerC_rswitch"/>
</dbReference>
<comment type="subcellular location">
    <subcellularLocation>
        <location evidence="1">Membrane</location>
        <topology evidence="1">Multi-pass membrane protein</topology>
    </subcellularLocation>
</comment>
<feature type="transmembrane region" description="Helical" evidence="6">
    <location>
        <begin position="143"/>
        <end position="165"/>
    </location>
</feature>
<proteinExistence type="inferred from homology"/>
<dbReference type="EMBL" id="CP003345">
    <property type="protein sequence ID" value="AFM02847.1"/>
    <property type="molecule type" value="Genomic_DNA"/>
</dbReference>
<protein>
    <submittedName>
        <fullName evidence="7">Integral membrane protein, TerC family</fullName>
    </submittedName>
</protein>
<dbReference type="KEGG" id="fli:Fleli_0367"/>
<evidence type="ECO:0000256" key="3">
    <source>
        <dbReference type="ARBA" id="ARBA00022692"/>
    </source>
</evidence>
<organism evidence="7 8">
    <name type="scientific">Bernardetia litoralis (strain ATCC 23117 / DSM 6794 / NBRC 15988 / NCIMB 1366 / Fx l1 / Sio-4)</name>
    <name type="common">Flexibacter litoralis</name>
    <dbReference type="NCBI Taxonomy" id="880071"/>
    <lineage>
        <taxon>Bacteria</taxon>
        <taxon>Pseudomonadati</taxon>
        <taxon>Bacteroidota</taxon>
        <taxon>Cytophagia</taxon>
        <taxon>Cytophagales</taxon>
        <taxon>Bernardetiaceae</taxon>
        <taxon>Bernardetia</taxon>
    </lineage>
</organism>
<reference evidence="8" key="1">
    <citation type="submission" date="2012-06" db="EMBL/GenBank/DDBJ databases">
        <title>The complete genome of Flexibacter litoralis DSM 6794.</title>
        <authorList>
            <person name="Lucas S."/>
            <person name="Copeland A."/>
            <person name="Lapidus A."/>
            <person name="Glavina del Rio T."/>
            <person name="Dalin E."/>
            <person name="Tice H."/>
            <person name="Bruce D."/>
            <person name="Goodwin L."/>
            <person name="Pitluck S."/>
            <person name="Peters L."/>
            <person name="Ovchinnikova G."/>
            <person name="Lu M."/>
            <person name="Kyrpides N."/>
            <person name="Mavromatis K."/>
            <person name="Ivanova N."/>
            <person name="Brettin T."/>
            <person name="Detter J.C."/>
            <person name="Han C."/>
            <person name="Larimer F."/>
            <person name="Land M."/>
            <person name="Hauser L."/>
            <person name="Markowitz V."/>
            <person name="Cheng J.-F."/>
            <person name="Hugenholtz P."/>
            <person name="Woyke T."/>
            <person name="Wu D."/>
            <person name="Spring S."/>
            <person name="Lang E."/>
            <person name="Kopitz M."/>
            <person name="Brambilla E."/>
            <person name="Klenk H.-P."/>
            <person name="Eisen J.A."/>
        </authorList>
    </citation>
    <scope>NUCLEOTIDE SEQUENCE [LARGE SCALE GENOMIC DNA]</scope>
    <source>
        <strain evidence="8">ATCC 23117 / DSM 6794 / NBRC 15988 / NCIMB 1366 / Sio-4</strain>
    </source>
</reference>
<feature type="transmembrane region" description="Helical" evidence="6">
    <location>
        <begin position="171"/>
        <end position="189"/>
    </location>
</feature>
<dbReference type="Proteomes" id="UP000006054">
    <property type="component" value="Chromosome"/>
</dbReference>
<evidence type="ECO:0000256" key="4">
    <source>
        <dbReference type="ARBA" id="ARBA00022989"/>
    </source>
</evidence>
<feature type="transmembrane region" description="Helical" evidence="6">
    <location>
        <begin position="6"/>
        <end position="25"/>
    </location>
</feature>
<feature type="transmembrane region" description="Helical" evidence="6">
    <location>
        <begin position="37"/>
        <end position="55"/>
    </location>
</feature>
<gene>
    <name evidence="7" type="ordered locus">Fleli_0367</name>
</gene>
<dbReference type="PANTHER" id="PTHR30238">
    <property type="entry name" value="MEMBRANE BOUND PREDICTED REDOX MODULATOR"/>
    <property type="match status" value="1"/>
</dbReference>
<dbReference type="PATRIC" id="fig|880071.3.peg.351"/>
<dbReference type="RefSeq" id="WP_014796309.1">
    <property type="nucleotide sequence ID" value="NC_018018.1"/>
</dbReference>
<feature type="transmembrane region" description="Helical" evidence="6">
    <location>
        <begin position="358"/>
        <end position="375"/>
    </location>
</feature>
<dbReference type="eggNOG" id="COG0861">
    <property type="taxonomic scope" value="Bacteria"/>
</dbReference>
<dbReference type="PANTHER" id="PTHR30238:SF0">
    <property type="entry name" value="THYLAKOID MEMBRANE PROTEIN TERC, CHLOROPLASTIC"/>
    <property type="match status" value="1"/>
</dbReference>
<accession>I4AFW2</accession>
<dbReference type="GO" id="GO:0016020">
    <property type="term" value="C:membrane"/>
    <property type="evidence" value="ECO:0007669"/>
    <property type="project" value="UniProtKB-SubCell"/>
</dbReference>
<dbReference type="NCBIfam" id="TIGR03718">
    <property type="entry name" value="R_switched_Alx"/>
    <property type="match status" value="1"/>
</dbReference>
<dbReference type="OrthoDB" id="9783692at2"/>
<evidence type="ECO:0000313" key="7">
    <source>
        <dbReference type="EMBL" id="AFM02847.1"/>
    </source>
</evidence>
<keyword evidence="8" id="KW-1185">Reference proteome</keyword>
<feature type="transmembrane region" description="Helical" evidence="6">
    <location>
        <begin position="296"/>
        <end position="316"/>
    </location>
</feature>
<keyword evidence="4 6" id="KW-1133">Transmembrane helix</keyword>
<sequence>MNEYIFFGLFTVFIILILLVDLGVFSKENHVISFKEAAIWSIFWICLALGFWVFLDYYGELIHGVENYADVERIVNKYIAKTDRNGILVKDNLELSVQNYRDKMSLDFITGYLLEYSLSVDNIFVIILIFSSFGVAEKYYKKVLFWGILGAILMRFLFIFVGATIIEHAHWVLYIFGAFLIFTGGKMFYEFIKGEEDEEIDTDDSWVVKWASKIFNVYPRYVGSHFFIPLPTYEAGMLTKSKFNKKNTANSKRHSKKRITWAVTPLFIVVLVIEFTDLIFAVDSIPAIFAVTQDPYVVFFSNIFAILGLRSMFFFLSNIMHLFHYLKLGLAFLLSYIGLKMLAASWLKALGFTNQHSIFIILGILGISVLASIIFPQKEEETPKKENIE</sequence>
<dbReference type="STRING" id="880071.Fleli_0367"/>
<keyword evidence="5 6" id="KW-0472">Membrane</keyword>
<feature type="transmembrane region" description="Helical" evidence="6">
    <location>
        <begin position="116"/>
        <end position="136"/>
    </location>
</feature>
<keyword evidence="3 6" id="KW-0812">Transmembrane</keyword>
<feature type="transmembrane region" description="Helical" evidence="6">
    <location>
        <begin position="259"/>
        <end position="281"/>
    </location>
</feature>
<feature type="transmembrane region" description="Helical" evidence="6">
    <location>
        <begin position="328"/>
        <end position="346"/>
    </location>
</feature>
<name>I4AFW2_BERLS</name>
<comment type="similarity">
    <text evidence="2">Belongs to the TerC family.</text>
</comment>
<dbReference type="HOGENOM" id="CLU_045644_1_2_10"/>
<evidence type="ECO:0000256" key="2">
    <source>
        <dbReference type="ARBA" id="ARBA00007511"/>
    </source>
</evidence>
<evidence type="ECO:0000256" key="6">
    <source>
        <dbReference type="SAM" id="Phobius"/>
    </source>
</evidence>
<evidence type="ECO:0000256" key="5">
    <source>
        <dbReference type="ARBA" id="ARBA00023136"/>
    </source>
</evidence>
<dbReference type="AlphaFoldDB" id="I4AFW2"/>